<protein>
    <submittedName>
        <fullName evidence="1">Uncharacterized protein</fullName>
    </submittedName>
</protein>
<comment type="caution">
    <text evidence="1">The sequence shown here is derived from an EMBL/GenBank/DDBJ whole genome shotgun (WGS) entry which is preliminary data.</text>
</comment>
<proteinExistence type="predicted"/>
<evidence type="ECO:0000313" key="2">
    <source>
        <dbReference type="Proteomes" id="UP000623129"/>
    </source>
</evidence>
<dbReference type="AlphaFoldDB" id="A0A833R5C4"/>
<evidence type="ECO:0000313" key="1">
    <source>
        <dbReference type="EMBL" id="KAF3330201.1"/>
    </source>
</evidence>
<name>A0A833R5C4_9POAL</name>
<accession>A0A833R5C4</accession>
<sequence length="52" mass="5892">MSTQAPTTIHAPTHQLSNLALAPTVQQVHFWHLPLTIAMEMKSQFSIHKKEN</sequence>
<keyword evidence="2" id="KW-1185">Reference proteome</keyword>
<dbReference type="EMBL" id="SWLB01000014">
    <property type="protein sequence ID" value="KAF3330201.1"/>
    <property type="molecule type" value="Genomic_DNA"/>
</dbReference>
<dbReference type="Proteomes" id="UP000623129">
    <property type="component" value="Unassembled WGS sequence"/>
</dbReference>
<organism evidence="1 2">
    <name type="scientific">Carex littledalei</name>
    <dbReference type="NCBI Taxonomy" id="544730"/>
    <lineage>
        <taxon>Eukaryota</taxon>
        <taxon>Viridiplantae</taxon>
        <taxon>Streptophyta</taxon>
        <taxon>Embryophyta</taxon>
        <taxon>Tracheophyta</taxon>
        <taxon>Spermatophyta</taxon>
        <taxon>Magnoliopsida</taxon>
        <taxon>Liliopsida</taxon>
        <taxon>Poales</taxon>
        <taxon>Cyperaceae</taxon>
        <taxon>Cyperoideae</taxon>
        <taxon>Cariceae</taxon>
        <taxon>Carex</taxon>
        <taxon>Carex subgen. Euthyceras</taxon>
    </lineage>
</organism>
<gene>
    <name evidence="1" type="ORF">FCM35_KLT05532</name>
</gene>
<reference evidence="1" key="1">
    <citation type="submission" date="2020-01" db="EMBL/GenBank/DDBJ databases">
        <title>Genome sequence of Kobresia littledalei, the first chromosome-level genome in the family Cyperaceae.</title>
        <authorList>
            <person name="Qu G."/>
        </authorList>
    </citation>
    <scope>NUCLEOTIDE SEQUENCE</scope>
    <source>
        <strain evidence="1">C.B.Clarke</strain>
        <tissue evidence="1">Leaf</tissue>
    </source>
</reference>